<dbReference type="SUPFAM" id="SSF47459">
    <property type="entry name" value="HLH, helix-loop-helix DNA-binding domain"/>
    <property type="match status" value="1"/>
</dbReference>
<keyword evidence="2" id="KW-0805">Transcription regulation</keyword>
<evidence type="ECO:0000313" key="9">
    <source>
        <dbReference type="Proteomes" id="UP001318860"/>
    </source>
</evidence>
<dbReference type="SMART" id="SM00353">
    <property type="entry name" value="HLH"/>
    <property type="match status" value="1"/>
</dbReference>
<protein>
    <recommendedName>
        <fullName evidence="7">BHLH domain-containing protein</fullName>
    </recommendedName>
</protein>
<dbReference type="PANTHER" id="PTHR45914">
    <property type="entry name" value="TRANSCRIPTION FACTOR HEC3-RELATED"/>
    <property type="match status" value="1"/>
</dbReference>
<dbReference type="InterPro" id="IPR036638">
    <property type="entry name" value="HLH_DNA-bd_sf"/>
</dbReference>
<dbReference type="Proteomes" id="UP001318860">
    <property type="component" value="Unassembled WGS sequence"/>
</dbReference>
<dbReference type="PROSITE" id="PS50888">
    <property type="entry name" value="BHLH"/>
    <property type="match status" value="1"/>
</dbReference>
<dbReference type="PANTHER" id="PTHR45914:SF54">
    <property type="entry name" value="OS08G0471401 PROTEIN"/>
    <property type="match status" value="1"/>
</dbReference>
<evidence type="ECO:0000259" key="7">
    <source>
        <dbReference type="PROSITE" id="PS50888"/>
    </source>
</evidence>
<sequence length="258" mass="29072">MDIDFMKSAAEDQMEMMLMHMEKLPDFSGTYEIPMMEFNNISAMNCNNNNNNNNNHNNDSNTSFENQHATFMNLQQHQPSTISFSGGDHPPFLQVENHPSGSRWKTDEIYGEICGGGASQKQRNSMAAMREMIFRIAAMQPIHIDPESVKPPKRRNVKISTDPQSVAARHRRERISERIRILQRLVPGGTKMDTASMLDEAIHYVKFLKNQVQSLERVAANRPAAAGIGFPVPMSSGNYFPVGGKGYHQSSNVQQMLD</sequence>
<evidence type="ECO:0000256" key="1">
    <source>
        <dbReference type="ARBA" id="ARBA00004123"/>
    </source>
</evidence>
<comment type="subcellular location">
    <subcellularLocation>
        <location evidence="1">Nucleus</location>
    </subcellularLocation>
</comment>
<evidence type="ECO:0000256" key="2">
    <source>
        <dbReference type="ARBA" id="ARBA00023015"/>
    </source>
</evidence>
<keyword evidence="4" id="KW-0804">Transcription</keyword>
<evidence type="ECO:0000256" key="3">
    <source>
        <dbReference type="ARBA" id="ARBA00023125"/>
    </source>
</evidence>
<evidence type="ECO:0000256" key="4">
    <source>
        <dbReference type="ARBA" id="ARBA00023163"/>
    </source>
</evidence>
<proteinExistence type="predicted"/>
<evidence type="ECO:0000256" key="6">
    <source>
        <dbReference type="SAM" id="MobiDB-lite"/>
    </source>
</evidence>
<keyword evidence="5" id="KW-0539">Nucleus</keyword>
<evidence type="ECO:0000256" key="5">
    <source>
        <dbReference type="ARBA" id="ARBA00023242"/>
    </source>
</evidence>
<dbReference type="Pfam" id="PF00010">
    <property type="entry name" value="HLH"/>
    <property type="match status" value="1"/>
</dbReference>
<accession>A0ABR0U0B0</accession>
<reference evidence="8 9" key="1">
    <citation type="journal article" date="2021" name="Comput. Struct. Biotechnol. J.">
        <title>De novo genome assembly of the potent medicinal plant Rehmannia glutinosa using nanopore technology.</title>
        <authorList>
            <person name="Ma L."/>
            <person name="Dong C."/>
            <person name="Song C."/>
            <person name="Wang X."/>
            <person name="Zheng X."/>
            <person name="Niu Y."/>
            <person name="Chen S."/>
            <person name="Feng W."/>
        </authorList>
    </citation>
    <scope>NUCLEOTIDE SEQUENCE [LARGE SCALE GENOMIC DNA]</scope>
    <source>
        <strain evidence="8">DH-2019</strain>
    </source>
</reference>
<name>A0ABR0U0B0_REHGL</name>
<comment type="caution">
    <text evidence="8">The sequence shown here is derived from an EMBL/GenBank/DDBJ whole genome shotgun (WGS) entry which is preliminary data.</text>
</comment>
<feature type="region of interest" description="Disordered" evidence="6">
    <location>
        <begin position="146"/>
        <end position="171"/>
    </location>
</feature>
<keyword evidence="3" id="KW-0238">DNA-binding</keyword>
<gene>
    <name evidence="8" type="ORF">DH2020_008183</name>
</gene>
<evidence type="ECO:0000313" key="8">
    <source>
        <dbReference type="EMBL" id="KAK6115914.1"/>
    </source>
</evidence>
<organism evidence="8 9">
    <name type="scientific">Rehmannia glutinosa</name>
    <name type="common">Chinese foxglove</name>
    <dbReference type="NCBI Taxonomy" id="99300"/>
    <lineage>
        <taxon>Eukaryota</taxon>
        <taxon>Viridiplantae</taxon>
        <taxon>Streptophyta</taxon>
        <taxon>Embryophyta</taxon>
        <taxon>Tracheophyta</taxon>
        <taxon>Spermatophyta</taxon>
        <taxon>Magnoliopsida</taxon>
        <taxon>eudicotyledons</taxon>
        <taxon>Gunneridae</taxon>
        <taxon>Pentapetalae</taxon>
        <taxon>asterids</taxon>
        <taxon>lamiids</taxon>
        <taxon>Lamiales</taxon>
        <taxon>Orobanchaceae</taxon>
        <taxon>Rehmannieae</taxon>
        <taxon>Rehmannia</taxon>
    </lineage>
</organism>
<keyword evidence="9" id="KW-1185">Reference proteome</keyword>
<dbReference type="InterPro" id="IPR011598">
    <property type="entry name" value="bHLH_dom"/>
</dbReference>
<feature type="domain" description="BHLH" evidence="7">
    <location>
        <begin position="159"/>
        <end position="208"/>
    </location>
</feature>
<dbReference type="EMBL" id="JABTTQ020003506">
    <property type="protein sequence ID" value="KAK6115914.1"/>
    <property type="molecule type" value="Genomic_DNA"/>
</dbReference>
<dbReference type="Gene3D" id="4.10.280.10">
    <property type="entry name" value="Helix-loop-helix DNA-binding domain"/>
    <property type="match status" value="1"/>
</dbReference>
<dbReference type="InterPro" id="IPR045843">
    <property type="entry name" value="IND-like"/>
</dbReference>